<sequence>MRTEQISKRGRFSVLDSQFPALDFTAALALLIGHFLPWAAHAVAPLTRSGHDLSISTNFTPGAGIFLNEWFLLPLWSASVLMALTIRNVPWPQRALGGAFALLIASLGLPAYPHTLTAYAQPDYRLQFFITLGVFALVIAILLTNALPTPVHAACSIACAVASTVPLIGYFAVKPSIEALYRSPVGVGAGWWFTLAGTALLFGITGARIFARSAPKRAIRPSVRAGADLG</sequence>
<name>A0A2M8QFQ7_9CHLR</name>
<evidence type="ECO:0000256" key="1">
    <source>
        <dbReference type="SAM" id="Phobius"/>
    </source>
</evidence>
<comment type="caution">
    <text evidence="2">The sequence shown here is derived from an EMBL/GenBank/DDBJ whole genome shotgun (WGS) entry which is preliminary data.</text>
</comment>
<feature type="transmembrane region" description="Helical" evidence="1">
    <location>
        <begin position="151"/>
        <end position="171"/>
    </location>
</feature>
<dbReference type="Proteomes" id="UP000230790">
    <property type="component" value="Unassembled WGS sequence"/>
</dbReference>
<gene>
    <name evidence="2" type="ORF">CUN48_02630</name>
</gene>
<keyword evidence="1" id="KW-0812">Transmembrane</keyword>
<evidence type="ECO:0000313" key="3">
    <source>
        <dbReference type="Proteomes" id="UP000230790"/>
    </source>
</evidence>
<keyword evidence="1" id="KW-1133">Transmembrane helix</keyword>
<dbReference type="AlphaFoldDB" id="A0A2M8QFQ7"/>
<organism evidence="2 3">
    <name type="scientific">Candidatus Thermofonsia Clade 3 bacterium</name>
    <dbReference type="NCBI Taxonomy" id="2364212"/>
    <lineage>
        <taxon>Bacteria</taxon>
        <taxon>Bacillati</taxon>
        <taxon>Chloroflexota</taxon>
        <taxon>Candidatus Thermofontia</taxon>
        <taxon>Candidatus Thermofonsia Clade 3</taxon>
    </lineage>
</organism>
<proteinExistence type="predicted"/>
<feature type="transmembrane region" description="Helical" evidence="1">
    <location>
        <begin position="95"/>
        <end position="112"/>
    </location>
</feature>
<feature type="transmembrane region" description="Helical" evidence="1">
    <location>
        <begin position="191"/>
        <end position="211"/>
    </location>
</feature>
<feature type="transmembrane region" description="Helical" evidence="1">
    <location>
        <begin position="63"/>
        <end position="83"/>
    </location>
</feature>
<reference evidence="2 3" key="1">
    <citation type="submission" date="2017-11" db="EMBL/GenBank/DDBJ databases">
        <title>Evolution of Phototrophy in the Chloroflexi Phylum Driven by Horizontal Gene Transfer.</title>
        <authorList>
            <person name="Ward L.M."/>
            <person name="Hemp J."/>
            <person name="Shih P.M."/>
            <person name="Mcglynn S.E."/>
            <person name="Fischer W."/>
        </authorList>
    </citation>
    <scope>NUCLEOTIDE SEQUENCE [LARGE SCALE GENOMIC DNA]</scope>
    <source>
        <strain evidence="2">JP3_7</strain>
    </source>
</reference>
<accession>A0A2M8QFQ7</accession>
<feature type="transmembrane region" description="Helical" evidence="1">
    <location>
        <begin position="124"/>
        <end position="144"/>
    </location>
</feature>
<evidence type="ECO:0000313" key="2">
    <source>
        <dbReference type="EMBL" id="PJF48598.1"/>
    </source>
</evidence>
<keyword evidence="1" id="KW-0472">Membrane</keyword>
<feature type="transmembrane region" description="Helical" evidence="1">
    <location>
        <begin position="21"/>
        <end position="43"/>
    </location>
</feature>
<protein>
    <submittedName>
        <fullName evidence="2">Uncharacterized protein</fullName>
    </submittedName>
</protein>
<dbReference type="EMBL" id="PGTN01000010">
    <property type="protein sequence ID" value="PJF48598.1"/>
    <property type="molecule type" value="Genomic_DNA"/>
</dbReference>